<dbReference type="AlphaFoldDB" id="A0A3M0GGB1"/>
<evidence type="ECO:0000313" key="3">
    <source>
        <dbReference type="Proteomes" id="UP000270649"/>
    </source>
</evidence>
<reference evidence="2 3" key="1">
    <citation type="submission" date="2018-10" db="EMBL/GenBank/DDBJ databases">
        <title>Corynebacterium macginleyi genome sequencing and assembly of the type strain and two clinical samples.</title>
        <authorList>
            <person name="Bernier A.-M."/>
            <person name="Bernard K."/>
        </authorList>
    </citation>
    <scope>NUCLEOTIDE SEQUENCE [LARGE SCALE GENOMIC DNA]</scope>
    <source>
        <strain evidence="2 3">NML 120205</strain>
    </source>
</reference>
<dbReference type="Proteomes" id="UP000270649">
    <property type="component" value="Unassembled WGS sequence"/>
</dbReference>
<feature type="transmembrane region" description="Helical" evidence="1">
    <location>
        <begin position="13"/>
        <end position="32"/>
    </location>
</feature>
<evidence type="ECO:0000313" key="2">
    <source>
        <dbReference type="EMBL" id="RMB63567.1"/>
    </source>
</evidence>
<name>A0A3M0GGB1_9CORY</name>
<protein>
    <recommendedName>
        <fullName evidence="4">PH domain-containing protein</fullName>
    </recommendedName>
</protein>
<organism evidence="2 3">
    <name type="scientific">Corynebacterium macginleyi</name>
    <dbReference type="NCBI Taxonomy" id="38290"/>
    <lineage>
        <taxon>Bacteria</taxon>
        <taxon>Bacillati</taxon>
        <taxon>Actinomycetota</taxon>
        <taxon>Actinomycetes</taxon>
        <taxon>Mycobacteriales</taxon>
        <taxon>Corynebacteriaceae</taxon>
        <taxon>Corynebacterium</taxon>
    </lineage>
</organism>
<feature type="transmembrane region" description="Helical" evidence="1">
    <location>
        <begin position="154"/>
        <end position="175"/>
    </location>
</feature>
<dbReference type="EMBL" id="REGC01000002">
    <property type="protein sequence ID" value="RMB63567.1"/>
    <property type="molecule type" value="Genomic_DNA"/>
</dbReference>
<sequence length="282" mass="31235">MYLCDWEDRYLKTFFRTFLALAVVSEVALLILARMSGGVSFLCFLVPVVFLVIALLVLFISMWKDYRHYDSSWAVSLSETAGTFGVPRQALALLVSEVGTLTAAVGVLRVPRVSQQCTRSYSTHRNLRTVVAVIVGLSVVEISVVHLAVPNGFWRYLVLAVSIYAVILLCGFYSAMRSRPHLVTPEGITIRSGKRLTCNVPWGQVKSVRSTRAGQGGSISIDHNGSLRVPVLSEVNVSIEVEPEVVVEDLHKGLQLASTIDFYCDDRDTFLEDCAAHDAFRY</sequence>
<feature type="transmembrane region" description="Helical" evidence="1">
    <location>
        <begin position="39"/>
        <end position="63"/>
    </location>
</feature>
<keyword evidence="1" id="KW-0812">Transmembrane</keyword>
<accession>A0A3M0GGB1</accession>
<gene>
    <name evidence="2" type="ORF">D9543_01715</name>
</gene>
<proteinExistence type="predicted"/>
<keyword evidence="1" id="KW-1133">Transmembrane helix</keyword>
<evidence type="ECO:0008006" key="4">
    <source>
        <dbReference type="Google" id="ProtNLM"/>
    </source>
</evidence>
<keyword evidence="1" id="KW-0472">Membrane</keyword>
<comment type="caution">
    <text evidence="2">The sequence shown here is derived from an EMBL/GenBank/DDBJ whole genome shotgun (WGS) entry which is preliminary data.</text>
</comment>
<evidence type="ECO:0000256" key="1">
    <source>
        <dbReference type="SAM" id="Phobius"/>
    </source>
</evidence>
<feature type="transmembrane region" description="Helical" evidence="1">
    <location>
        <begin position="129"/>
        <end position="148"/>
    </location>
</feature>